<keyword evidence="1" id="KW-0472">Membrane</keyword>
<organism evidence="2 3">
    <name type="scientific">Alteromonas ponticola</name>
    <dbReference type="NCBI Taxonomy" id="2720613"/>
    <lineage>
        <taxon>Bacteria</taxon>
        <taxon>Pseudomonadati</taxon>
        <taxon>Pseudomonadota</taxon>
        <taxon>Gammaproteobacteria</taxon>
        <taxon>Alteromonadales</taxon>
        <taxon>Alteromonadaceae</taxon>
        <taxon>Alteromonas/Salinimonas group</taxon>
        <taxon>Alteromonas</taxon>
    </lineage>
</organism>
<evidence type="ECO:0000256" key="1">
    <source>
        <dbReference type="SAM" id="Phobius"/>
    </source>
</evidence>
<dbReference type="Proteomes" id="UP000709336">
    <property type="component" value="Unassembled WGS sequence"/>
</dbReference>
<evidence type="ECO:0000313" key="3">
    <source>
        <dbReference type="Proteomes" id="UP000709336"/>
    </source>
</evidence>
<keyword evidence="3" id="KW-1185">Reference proteome</keyword>
<keyword evidence="1" id="KW-1133">Transmembrane helix</keyword>
<feature type="transmembrane region" description="Helical" evidence="1">
    <location>
        <begin position="48"/>
        <end position="69"/>
    </location>
</feature>
<sequence length="169" mass="18637">MTYLTRKLRIIFSSNIGLIHTFCAVAAIATGALVIVSRKGTRKHRLIGFSYVATMLLTNLTALFTQSLYQFGPFHWMALASLLTVCAGVSAPLFFRHKPNWLMLHYEVMLWSYVGLIAAMFAEIAVRIPAIGQVVGGSQVFWGLVISASALTFVIGGVLIGRHKKRFFG</sequence>
<feature type="transmembrane region" description="Helical" evidence="1">
    <location>
        <begin position="108"/>
        <end position="128"/>
    </location>
</feature>
<feature type="transmembrane region" description="Helical" evidence="1">
    <location>
        <begin position="12"/>
        <end position="36"/>
    </location>
</feature>
<dbReference type="EMBL" id="JAATNW010000008">
    <property type="protein sequence ID" value="NMH61305.1"/>
    <property type="molecule type" value="Genomic_DNA"/>
</dbReference>
<feature type="transmembrane region" description="Helical" evidence="1">
    <location>
        <begin position="75"/>
        <end position="96"/>
    </location>
</feature>
<feature type="transmembrane region" description="Helical" evidence="1">
    <location>
        <begin position="140"/>
        <end position="160"/>
    </location>
</feature>
<reference evidence="2 3" key="1">
    <citation type="submission" date="2020-03" db="EMBL/GenBank/DDBJ databases">
        <title>Alteromonas ponticola sp. nov., isolated from seawater.</title>
        <authorList>
            <person name="Yoon J.-H."/>
            <person name="Kim Y.-O."/>
        </authorList>
    </citation>
    <scope>NUCLEOTIDE SEQUENCE [LARGE SCALE GENOMIC DNA]</scope>
    <source>
        <strain evidence="2 3">MYP5</strain>
    </source>
</reference>
<gene>
    <name evidence="2" type="ORF">HCJ96_14840</name>
</gene>
<name>A0ABX1R4E1_9ALTE</name>
<comment type="caution">
    <text evidence="2">The sequence shown here is derived from an EMBL/GenBank/DDBJ whole genome shotgun (WGS) entry which is preliminary data.</text>
</comment>
<accession>A0ABX1R4E1</accession>
<proteinExistence type="predicted"/>
<evidence type="ECO:0000313" key="2">
    <source>
        <dbReference type="EMBL" id="NMH61305.1"/>
    </source>
</evidence>
<dbReference type="InterPro" id="IPR018750">
    <property type="entry name" value="DUF2306_membrane"/>
</dbReference>
<protein>
    <submittedName>
        <fullName evidence="2">DUF2306 domain-containing protein</fullName>
    </submittedName>
</protein>
<keyword evidence="1" id="KW-0812">Transmembrane</keyword>
<dbReference type="Pfam" id="PF10067">
    <property type="entry name" value="DUF2306"/>
    <property type="match status" value="1"/>
</dbReference>